<dbReference type="Pfam" id="PF14040">
    <property type="entry name" value="DNase_NucA_NucB"/>
    <property type="match status" value="1"/>
</dbReference>
<dbReference type="EMBL" id="BSBI01000003">
    <property type="protein sequence ID" value="GLF94740.1"/>
    <property type="molecule type" value="Genomic_DNA"/>
</dbReference>
<comment type="caution">
    <text evidence="2">The sequence shown here is derived from an EMBL/GenBank/DDBJ whole genome shotgun (WGS) entry which is preliminary data.</text>
</comment>
<protein>
    <submittedName>
        <fullName evidence="2">NucA/NucB deoxyribonuclease domain-containing protein</fullName>
    </submittedName>
</protein>
<sequence length="287" mass="31811">MNVTYHFTSMDKTGAARTSALMINPTAKVPLIVPKKAKHKFGGSLPGRKSWDHFKAHPSFTHTMNVAPGQGNEGKKTDVVHAVYEPHIGITFPTGVQGDPGGKLFFLPPRWDSASYLRNSTGGGKPGKRGAATFAIVGKLNYSAKDRAPEAGVALHIRQAFKNPEKTKPYMAAKKVPGQEPGNGLRRLYWDKKRHDENWRRAVAQCRRHYGPDYTEGGRECDEYPFASTHQGAAHSEYDPDVKKFNFSIRPVWKDDNKAAGDLLKSFYAKNRILDSGNDSFIVQITG</sequence>
<evidence type="ECO:0000259" key="1">
    <source>
        <dbReference type="Pfam" id="PF14040"/>
    </source>
</evidence>
<proteinExistence type="predicted"/>
<organism evidence="2 3">
    <name type="scientific">Streptomyces yaizuensis</name>
    <dbReference type="NCBI Taxonomy" id="2989713"/>
    <lineage>
        <taxon>Bacteria</taxon>
        <taxon>Bacillati</taxon>
        <taxon>Actinomycetota</taxon>
        <taxon>Actinomycetes</taxon>
        <taxon>Kitasatosporales</taxon>
        <taxon>Streptomycetaceae</taxon>
        <taxon>Streptomyces</taxon>
    </lineage>
</organism>
<dbReference type="Proteomes" id="UP001291653">
    <property type="component" value="Unassembled WGS sequence"/>
</dbReference>
<feature type="domain" description="Deoxyribonuclease NucA/NucB" evidence="1">
    <location>
        <begin position="192"/>
        <end position="275"/>
    </location>
</feature>
<accession>A0ABQ5NWJ6</accession>
<gene>
    <name evidence="2" type="ORF">SYYSPA8_10605</name>
</gene>
<keyword evidence="3" id="KW-1185">Reference proteome</keyword>
<reference evidence="2 3" key="1">
    <citation type="submission" date="2022-10" db="EMBL/GenBank/DDBJ databases">
        <title>Draft genome sequence of Streptomyces sp. YSPA8.</title>
        <authorList>
            <person name="Moriuchi R."/>
            <person name="Dohra H."/>
            <person name="Yamamura H."/>
            <person name="Kodani S."/>
        </authorList>
    </citation>
    <scope>NUCLEOTIDE SEQUENCE [LARGE SCALE GENOMIC DNA]</scope>
    <source>
        <strain evidence="2 3">YSPA8</strain>
    </source>
</reference>
<dbReference type="InterPro" id="IPR029476">
    <property type="entry name" value="DNase_NucA_NucB"/>
</dbReference>
<dbReference type="RefSeq" id="WP_323446797.1">
    <property type="nucleotide sequence ID" value="NZ_BSBI01000003.1"/>
</dbReference>
<evidence type="ECO:0000313" key="2">
    <source>
        <dbReference type="EMBL" id="GLF94740.1"/>
    </source>
</evidence>
<evidence type="ECO:0000313" key="3">
    <source>
        <dbReference type="Proteomes" id="UP001291653"/>
    </source>
</evidence>
<name>A0ABQ5NWJ6_9ACTN</name>